<reference evidence="8 9" key="1">
    <citation type="submission" date="2018-10" db="EMBL/GenBank/DDBJ databases">
        <title>Genomic Encyclopedia of Archaeal and Bacterial Type Strains, Phase II (KMG-II): from individual species to whole genera.</title>
        <authorList>
            <person name="Goeker M."/>
        </authorList>
    </citation>
    <scope>NUCLEOTIDE SEQUENCE [LARGE SCALE GENOMIC DNA]</scope>
    <source>
        <strain evidence="8 9">DSM 29317</strain>
    </source>
</reference>
<organism evidence="8 9">
    <name type="scientific">Ruegeria conchae</name>
    <dbReference type="NCBI Taxonomy" id="981384"/>
    <lineage>
        <taxon>Bacteria</taxon>
        <taxon>Pseudomonadati</taxon>
        <taxon>Pseudomonadota</taxon>
        <taxon>Alphaproteobacteria</taxon>
        <taxon>Rhodobacterales</taxon>
        <taxon>Roseobacteraceae</taxon>
        <taxon>Ruegeria</taxon>
    </lineage>
</organism>
<dbReference type="RefSeq" id="WP_010439585.1">
    <property type="nucleotide sequence ID" value="NZ_AEYW01000006.1"/>
</dbReference>
<dbReference type="PRINTS" id="PR00385">
    <property type="entry name" value="P450"/>
</dbReference>
<dbReference type="InterPro" id="IPR001128">
    <property type="entry name" value="Cyt_P450"/>
</dbReference>
<dbReference type="GO" id="GO:0020037">
    <property type="term" value="F:heme binding"/>
    <property type="evidence" value="ECO:0007669"/>
    <property type="project" value="InterPro"/>
</dbReference>
<evidence type="ECO:0000256" key="6">
    <source>
        <dbReference type="ARBA" id="ARBA00023033"/>
    </source>
</evidence>
<evidence type="ECO:0000256" key="4">
    <source>
        <dbReference type="ARBA" id="ARBA00023002"/>
    </source>
</evidence>
<gene>
    <name evidence="8" type="ORF">CLV75_0331</name>
</gene>
<dbReference type="InterPro" id="IPR036396">
    <property type="entry name" value="Cyt_P450_sf"/>
</dbReference>
<dbReference type="Gene3D" id="1.10.630.10">
    <property type="entry name" value="Cytochrome P450"/>
    <property type="match status" value="1"/>
</dbReference>
<dbReference type="Proteomes" id="UP000271700">
    <property type="component" value="Unassembled WGS sequence"/>
</dbReference>
<dbReference type="PRINTS" id="PR00359">
    <property type="entry name" value="BP450"/>
</dbReference>
<keyword evidence="5" id="KW-0408">Iron</keyword>
<dbReference type="GO" id="GO:0016705">
    <property type="term" value="F:oxidoreductase activity, acting on paired donors, with incorporation or reduction of molecular oxygen"/>
    <property type="evidence" value="ECO:0007669"/>
    <property type="project" value="InterPro"/>
</dbReference>
<dbReference type="STRING" id="981384.GCA_000192475_03002"/>
<evidence type="ECO:0008006" key="10">
    <source>
        <dbReference type="Google" id="ProtNLM"/>
    </source>
</evidence>
<evidence type="ECO:0000256" key="7">
    <source>
        <dbReference type="ARBA" id="ARBA00043906"/>
    </source>
</evidence>
<keyword evidence="6" id="KW-0503">Monooxygenase</keyword>
<keyword evidence="3" id="KW-0479">Metal-binding</keyword>
<dbReference type="AlphaFoldDB" id="A0A497ZRF8"/>
<evidence type="ECO:0000256" key="2">
    <source>
        <dbReference type="ARBA" id="ARBA00022617"/>
    </source>
</evidence>
<dbReference type="CDD" id="cd20625">
    <property type="entry name" value="CYP164-like"/>
    <property type="match status" value="1"/>
</dbReference>
<accession>A0A497ZRF8</accession>
<evidence type="ECO:0000313" key="9">
    <source>
        <dbReference type="Proteomes" id="UP000271700"/>
    </source>
</evidence>
<dbReference type="InterPro" id="IPR002397">
    <property type="entry name" value="Cyt_P450_B"/>
</dbReference>
<dbReference type="OrthoDB" id="9801155at2"/>
<comment type="caution">
    <text evidence="8">The sequence shown here is derived from an EMBL/GenBank/DDBJ whole genome shotgun (WGS) entry which is preliminary data.</text>
</comment>
<sequence>MNDISLKNLAQNLDLTNPPEGFVDDPFPFYDALLEYAPILRQPDGSVLLSRHADLDAIYRNTTLYSSDKEAAFGPKFGVGSPLFEHHTTSLVFSDPPLHTRVRKIMTSALTPRAIARMEPGLIETVDVLLDDMEGKAQVDLIEDFASTIPIQIIGNLLDVPMDERAPLRDWSLAILGALEPALTDTQLEIGHSAVCEFKAYLQDLVARRRAKPGDPEIDVLTRLIRGEGADEKLSEIELLQNCIFILNAGHETTTNLIGNGLALLNDHPAQRKRLLDNPDLIASTVEEVLRFRSPNQFGNRETTAEVEIGGHLIVKGTNLHLCIGAANRDPEVFPDPTRFDITRKPNRHLAFAGGPHVCVGLTLARLEGRVALGRLLNRFPDCQVQGPRVRGGRIRFHGYASLPAVL</sequence>
<proteinExistence type="inferred from homology"/>
<keyword evidence="9" id="KW-1185">Reference proteome</keyword>
<evidence type="ECO:0000313" key="8">
    <source>
        <dbReference type="EMBL" id="RLK10362.1"/>
    </source>
</evidence>
<dbReference type="SUPFAM" id="SSF48264">
    <property type="entry name" value="Cytochrome P450"/>
    <property type="match status" value="1"/>
</dbReference>
<evidence type="ECO:0000256" key="1">
    <source>
        <dbReference type="ARBA" id="ARBA00010617"/>
    </source>
</evidence>
<dbReference type="GO" id="GO:0005506">
    <property type="term" value="F:iron ion binding"/>
    <property type="evidence" value="ECO:0007669"/>
    <property type="project" value="InterPro"/>
</dbReference>
<evidence type="ECO:0000256" key="3">
    <source>
        <dbReference type="ARBA" id="ARBA00022723"/>
    </source>
</evidence>
<comment type="function">
    <text evidence="7">Cytochromes P450 are a group of heme-thiolate monooxygenases. They oxidize a variety of structurally unrelated compounds, including steroids, fatty acids, and xenobiotics.</text>
</comment>
<dbReference type="FunFam" id="1.10.630.10:FF:000018">
    <property type="entry name" value="Cytochrome P450 monooxygenase"/>
    <property type="match status" value="1"/>
</dbReference>
<protein>
    <recommendedName>
        <fullName evidence="10">Cytochrome P450</fullName>
    </recommendedName>
</protein>
<dbReference type="GO" id="GO:0004497">
    <property type="term" value="F:monooxygenase activity"/>
    <property type="evidence" value="ECO:0007669"/>
    <property type="project" value="UniProtKB-KW"/>
</dbReference>
<dbReference type="Pfam" id="PF00067">
    <property type="entry name" value="p450"/>
    <property type="match status" value="1"/>
</dbReference>
<evidence type="ECO:0000256" key="5">
    <source>
        <dbReference type="ARBA" id="ARBA00023004"/>
    </source>
</evidence>
<keyword evidence="2" id="KW-0349">Heme</keyword>
<name>A0A497ZRF8_9RHOB</name>
<dbReference type="PANTHER" id="PTHR46696">
    <property type="entry name" value="P450, PUTATIVE (EUROFUNG)-RELATED"/>
    <property type="match status" value="1"/>
</dbReference>
<dbReference type="EMBL" id="RCCT01000001">
    <property type="protein sequence ID" value="RLK10362.1"/>
    <property type="molecule type" value="Genomic_DNA"/>
</dbReference>
<comment type="similarity">
    <text evidence="1">Belongs to the cytochrome P450 family.</text>
</comment>
<keyword evidence="4" id="KW-0560">Oxidoreductase</keyword>
<dbReference type="PANTHER" id="PTHR46696:SF1">
    <property type="entry name" value="CYTOCHROME P450 YJIB-RELATED"/>
    <property type="match status" value="1"/>
</dbReference>